<evidence type="ECO:0000313" key="1">
    <source>
        <dbReference type="EMBL" id="KAK4208912.1"/>
    </source>
</evidence>
<proteinExistence type="predicted"/>
<dbReference type="PANTHER" id="PTHR36922">
    <property type="entry name" value="BLL2446 PROTEIN"/>
    <property type="match status" value="1"/>
</dbReference>
<protein>
    <recommendedName>
        <fullName evidence="3">Helix-turn-helix-domain containing protein type</fullName>
    </recommendedName>
</protein>
<dbReference type="PANTHER" id="PTHR36922:SF1">
    <property type="entry name" value="DUF1993 DOMAIN-CONTAINING PROTEIN"/>
    <property type="match status" value="1"/>
</dbReference>
<dbReference type="SUPFAM" id="SSF109854">
    <property type="entry name" value="DinB/YfiT-like putative metalloenzymes"/>
    <property type="match status" value="1"/>
</dbReference>
<comment type="caution">
    <text evidence="1">The sequence shown here is derived from an EMBL/GenBank/DDBJ whole genome shotgun (WGS) entry which is preliminary data.</text>
</comment>
<dbReference type="InterPro" id="IPR034660">
    <property type="entry name" value="DinB/YfiT-like"/>
</dbReference>
<accession>A0AAN7B3S1</accession>
<sequence length="225" mass="25181">MTTPPLYHQFTTSFGSINTFQPIPLEISLSHPQTFRSFSNTYLSSKHGTVENEMSLTLSSVVLPTFSKGLDTLTHILQAAQEHASKNGINADDTYPNARLVDDMRPLTFQVQNSTRTVLRVVSRLQGTAEEAWEDNETTFADFYKRIDKARNILKNADVKKIDERAETQVDVPLGPQIFKISAKDSALNQGIPNFFFHLQTAYAILRAQGVPIGKRDYIGSFLGI</sequence>
<organism evidence="1 2">
    <name type="scientific">Rhypophila decipiens</name>
    <dbReference type="NCBI Taxonomy" id="261697"/>
    <lineage>
        <taxon>Eukaryota</taxon>
        <taxon>Fungi</taxon>
        <taxon>Dikarya</taxon>
        <taxon>Ascomycota</taxon>
        <taxon>Pezizomycotina</taxon>
        <taxon>Sordariomycetes</taxon>
        <taxon>Sordariomycetidae</taxon>
        <taxon>Sordariales</taxon>
        <taxon>Naviculisporaceae</taxon>
        <taxon>Rhypophila</taxon>
    </lineage>
</organism>
<dbReference type="EMBL" id="MU858223">
    <property type="protein sequence ID" value="KAK4208912.1"/>
    <property type="molecule type" value="Genomic_DNA"/>
</dbReference>
<dbReference type="Pfam" id="PF09351">
    <property type="entry name" value="DUF1993"/>
    <property type="match status" value="1"/>
</dbReference>
<keyword evidence="2" id="KW-1185">Reference proteome</keyword>
<evidence type="ECO:0008006" key="3">
    <source>
        <dbReference type="Google" id="ProtNLM"/>
    </source>
</evidence>
<dbReference type="Proteomes" id="UP001301769">
    <property type="component" value="Unassembled WGS sequence"/>
</dbReference>
<reference evidence="1" key="2">
    <citation type="submission" date="2023-05" db="EMBL/GenBank/DDBJ databases">
        <authorList>
            <consortium name="Lawrence Berkeley National Laboratory"/>
            <person name="Steindorff A."/>
            <person name="Hensen N."/>
            <person name="Bonometti L."/>
            <person name="Westerberg I."/>
            <person name="Brannstrom I.O."/>
            <person name="Guillou S."/>
            <person name="Cros-Aarteil S."/>
            <person name="Calhoun S."/>
            <person name="Haridas S."/>
            <person name="Kuo A."/>
            <person name="Mondo S."/>
            <person name="Pangilinan J."/>
            <person name="Riley R."/>
            <person name="Labutti K."/>
            <person name="Andreopoulos B."/>
            <person name="Lipzen A."/>
            <person name="Chen C."/>
            <person name="Yanf M."/>
            <person name="Daum C."/>
            <person name="Ng V."/>
            <person name="Clum A."/>
            <person name="Ohm R."/>
            <person name="Martin F."/>
            <person name="Silar P."/>
            <person name="Natvig D."/>
            <person name="Lalanne C."/>
            <person name="Gautier V."/>
            <person name="Ament-Velasquez S.L."/>
            <person name="Kruys A."/>
            <person name="Hutchinson M.I."/>
            <person name="Powell A.J."/>
            <person name="Barry K."/>
            <person name="Miller A.N."/>
            <person name="Grigoriev I.V."/>
            <person name="Debuchy R."/>
            <person name="Gladieux P."/>
            <person name="Thoren M.H."/>
            <person name="Johannesson H."/>
        </authorList>
    </citation>
    <scope>NUCLEOTIDE SEQUENCE</scope>
    <source>
        <strain evidence="1">PSN293</strain>
    </source>
</reference>
<gene>
    <name evidence="1" type="ORF">QBC37DRAFT_431125</name>
</gene>
<evidence type="ECO:0000313" key="2">
    <source>
        <dbReference type="Proteomes" id="UP001301769"/>
    </source>
</evidence>
<dbReference type="AlphaFoldDB" id="A0AAN7B3S1"/>
<reference evidence="1" key="1">
    <citation type="journal article" date="2023" name="Mol. Phylogenet. Evol.">
        <title>Genome-scale phylogeny and comparative genomics of the fungal order Sordariales.</title>
        <authorList>
            <person name="Hensen N."/>
            <person name="Bonometti L."/>
            <person name="Westerberg I."/>
            <person name="Brannstrom I.O."/>
            <person name="Guillou S."/>
            <person name="Cros-Aarteil S."/>
            <person name="Calhoun S."/>
            <person name="Haridas S."/>
            <person name="Kuo A."/>
            <person name="Mondo S."/>
            <person name="Pangilinan J."/>
            <person name="Riley R."/>
            <person name="LaButti K."/>
            <person name="Andreopoulos B."/>
            <person name="Lipzen A."/>
            <person name="Chen C."/>
            <person name="Yan M."/>
            <person name="Daum C."/>
            <person name="Ng V."/>
            <person name="Clum A."/>
            <person name="Steindorff A."/>
            <person name="Ohm R.A."/>
            <person name="Martin F."/>
            <person name="Silar P."/>
            <person name="Natvig D.O."/>
            <person name="Lalanne C."/>
            <person name="Gautier V."/>
            <person name="Ament-Velasquez S.L."/>
            <person name="Kruys A."/>
            <person name="Hutchinson M.I."/>
            <person name="Powell A.J."/>
            <person name="Barry K."/>
            <person name="Miller A.N."/>
            <person name="Grigoriev I.V."/>
            <person name="Debuchy R."/>
            <person name="Gladieux P."/>
            <person name="Hiltunen Thoren M."/>
            <person name="Johannesson H."/>
        </authorList>
    </citation>
    <scope>NUCLEOTIDE SEQUENCE</scope>
    <source>
        <strain evidence="1">PSN293</strain>
    </source>
</reference>
<dbReference type="InterPro" id="IPR018531">
    <property type="entry name" value="DUF1993"/>
</dbReference>
<dbReference type="Gene3D" id="1.20.120.450">
    <property type="entry name" value="dinb family like domain"/>
    <property type="match status" value="1"/>
</dbReference>
<name>A0AAN7B3S1_9PEZI</name>